<proteinExistence type="predicted"/>
<comment type="caution">
    <text evidence="1">The sequence shown here is derived from an EMBL/GenBank/DDBJ whole genome shotgun (WGS) entry which is preliminary data.</text>
</comment>
<dbReference type="EMBL" id="BNJG01000003">
    <property type="protein sequence ID" value="GHO58494.1"/>
    <property type="molecule type" value="Genomic_DNA"/>
</dbReference>
<dbReference type="Proteomes" id="UP000654345">
    <property type="component" value="Unassembled WGS sequence"/>
</dbReference>
<protein>
    <submittedName>
        <fullName evidence="1">Uncharacterized protein</fullName>
    </submittedName>
</protein>
<reference evidence="1 2" key="1">
    <citation type="journal article" date="2021" name="Int. J. Syst. Evol. Microbiol.">
        <title>Reticulibacter mediterranei gen. nov., sp. nov., within the new family Reticulibacteraceae fam. nov., and Ktedonospora formicarum gen. nov., sp. nov., Ktedonobacter robiniae sp. nov., Dictyobacter formicarum sp. nov. and Dictyobacter arantiisoli sp. nov., belonging to the class Ktedonobacteria.</title>
        <authorList>
            <person name="Yabe S."/>
            <person name="Zheng Y."/>
            <person name="Wang C.M."/>
            <person name="Sakai Y."/>
            <person name="Abe K."/>
            <person name="Yokota A."/>
            <person name="Donadio S."/>
            <person name="Cavaletti L."/>
            <person name="Monciardini P."/>
        </authorList>
    </citation>
    <scope>NUCLEOTIDE SEQUENCE [LARGE SCALE GENOMIC DNA]</scope>
    <source>
        <strain evidence="1 2">SOSP1-30</strain>
    </source>
</reference>
<keyword evidence="2" id="KW-1185">Reference proteome</keyword>
<name>A0ABQ3V0T0_9CHLR</name>
<sequence length="75" mass="8258">MRERKTFVSRRPGEQTAHVGKNAVVLLTPVWSAKGLLLPPTILASSVLGEFCFSLSREGLEEPFGSHEIGKENHL</sequence>
<evidence type="ECO:0000313" key="1">
    <source>
        <dbReference type="EMBL" id="GHO58494.1"/>
    </source>
</evidence>
<evidence type="ECO:0000313" key="2">
    <source>
        <dbReference type="Proteomes" id="UP000654345"/>
    </source>
</evidence>
<organism evidence="1 2">
    <name type="scientific">Ktedonobacter robiniae</name>
    <dbReference type="NCBI Taxonomy" id="2778365"/>
    <lineage>
        <taxon>Bacteria</taxon>
        <taxon>Bacillati</taxon>
        <taxon>Chloroflexota</taxon>
        <taxon>Ktedonobacteria</taxon>
        <taxon>Ktedonobacterales</taxon>
        <taxon>Ktedonobacteraceae</taxon>
        <taxon>Ktedonobacter</taxon>
    </lineage>
</organism>
<gene>
    <name evidence="1" type="ORF">KSB_69690</name>
</gene>
<accession>A0ABQ3V0T0</accession>